<dbReference type="Proteomes" id="UP000614200">
    <property type="component" value="Unassembled WGS sequence"/>
</dbReference>
<feature type="transmembrane region" description="Helical" evidence="6">
    <location>
        <begin position="6"/>
        <end position="27"/>
    </location>
</feature>
<keyword evidence="8" id="KW-1185">Reference proteome</keyword>
<evidence type="ECO:0000256" key="5">
    <source>
        <dbReference type="ARBA" id="ARBA00023136"/>
    </source>
</evidence>
<accession>A0ABR9ZNS7</accession>
<feature type="transmembrane region" description="Helical" evidence="6">
    <location>
        <begin position="94"/>
        <end position="112"/>
    </location>
</feature>
<evidence type="ECO:0000256" key="4">
    <source>
        <dbReference type="ARBA" id="ARBA00022989"/>
    </source>
</evidence>
<feature type="transmembrane region" description="Helical" evidence="6">
    <location>
        <begin position="149"/>
        <end position="172"/>
    </location>
</feature>
<dbReference type="RefSeq" id="WP_194699822.1">
    <property type="nucleotide sequence ID" value="NZ_JADKNH010000001.1"/>
</dbReference>
<feature type="transmembrane region" description="Helical" evidence="6">
    <location>
        <begin position="221"/>
        <end position="240"/>
    </location>
</feature>
<feature type="transmembrane region" description="Helical" evidence="6">
    <location>
        <begin position="62"/>
        <end position="87"/>
    </location>
</feature>
<feature type="transmembrane region" description="Helical" evidence="6">
    <location>
        <begin position="192"/>
        <end position="215"/>
    </location>
</feature>
<organism evidence="7 8">
    <name type="scientific">Fusibacter ferrireducens</name>
    <dbReference type="NCBI Taxonomy" id="2785058"/>
    <lineage>
        <taxon>Bacteria</taxon>
        <taxon>Bacillati</taxon>
        <taxon>Bacillota</taxon>
        <taxon>Clostridia</taxon>
        <taxon>Eubacteriales</taxon>
        <taxon>Eubacteriales Family XII. Incertae Sedis</taxon>
        <taxon>Fusibacter</taxon>
    </lineage>
</organism>
<dbReference type="InterPro" id="IPR001851">
    <property type="entry name" value="ABC_transp_permease"/>
</dbReference>
<keyword evidence="5 6" id="KW-0472">Membrane</keyword>
<protein>
    <submittedName>
        <fullName evidence="7">ABC transporter permease</fullName>
    </submittedName>
</protein>
<evidence type="ECO:0000256" key="1">
    <source>
        <dbReference type="ARBA" id="ARBA00004651"/>
    </source>
</evidence>
<comment type="subcellular location">
    <subcellularLocation>
        <location evidence="1">Cell membrane</location>
        <topology evidence="1">Multi-pass membrane protein</topology>
    </subcellularLocation>
</comment>
<feature type="transmembrane region" description="Helical" evidence="6">
    <location>
        <begin position="247"/>
        <end position="265"/>
    </location>
</feature>
<evidence type="ECO:0000256" key="2">
    <source>
        <dbReference type="ARBA" id="ARBA00022475"/>
    </source>
</evidence>
<dbReference type="CDD" id="cd06580">
    <property type="entry name" value="TM_PBP1_transp_TpRbsC_like"/>
    <property type="match status" value="1"/>
</dbReference>
<evidence type="ECO:0000313" key="7">
    <source>
        <dbReference type="EMBL" id="MBF4691575.1"/>
    </source>
</evidence>
<dbReference type="Pfam" id="PF02653">
    <property type="entry name" value="BPD_transp_2"/>
    <property type="match status" value="1"/>
</dbReference>
<feature type="transmembrane region" description="Helical" evidence="6">
    <location>
        <begin position="34"/>
        <end position="56"/>
    </location>
</feature>
<dbReference type="PANTHER" id="PTHR43370:SF1">
    <property type="entry name" value="GUANOSINE ABC TRANSPORTER PERMEASE PROTEIN NUPQ"/>
    <property type="match status" value="1"/>
</dbReference>
<evidence type="ECO:0000256" key="6">
    <source>
        <dbReference type="SAM" id="Phobius"/>
    </source>
</evidence>
<proteinExistence type="predicted"/>
<name>A0ABR9ZNS7_9FIRM</name>
<keyword evidence="4 6" id="KW-1133">Transmembrane helix</keyword>
<evidence type="ECO:0000313" key="8">
    <source>
        <dbReference type="Proteomes" id="UP000614200"/>
    </source>
</evidence>
<evidence type="ECO:0000256" key="3">
    <source>
        <dbReference type="ARBA" id="ARBA00022692"/>
    </source>
</evidence>
<keyword evidence="2" id="KW-1003">Cell membrane</keyword>
<reference evidence="7 8" key="1">
    <citation type="submission" date="2020-11" db="EMBL/GenBank/DDBJ databases">
        <title>Fusibacter basophilias sp. nov.</title>
        <authorList>
            <person name="Qiu D."/>
        </authorList>
    </citation>
    <scope>NUCLEOTIDE SEQUENCE [LARGE SCALE GENOMIC DNA]</scope>
    <source>
        <strain evidence="7 8">Q10-2</strain>
    </source>
</reference>
<comment type="caution">
    <text evidence="7">The sequence shown here is derived from an EMBL/GenBank/DDBJ whole genome shotgun (WGS) entry which is preliminary data.</text>
</comment>
<feature type="transmembrane region" description="Helical" evidence="6">
    <location>
        <begin position="271"/>
        <end position="291"/>
    </location>
</feature>
<gene>
    <name evidence="7" type="ORF">ISU02_00520</name>
</gene>
<sequence>MINSIAFLIGATLMYSTPILFTALGGLISEKSGIVNIGLEGMMVAGAFSAAAVTTITGNPWFGLMAGSLTSGTIAFVHGLLSVYLGANQIVSGVAINFLGPAISLFMCKQLFNGSTNTPTIDTSEKLPKLFANIFTEGSFLDFVFHQDITVYLALFLVLVIGVFLNKTIIGLRIKSVGEHPKASETLGINVYHLRVMASTISGAIVGIGGASMSIALSSHFSPTLIAGQGFIALAAVIFGKWKVTGVLNACLLFGFTQSLVIFIGGTDLEFPSKILSMLPYFVTIITLIIFKSKSSAPKALGIPYER</sequence>
<dbReference type="PANTHER" id="PTHR43370">
    <property type="entry name" value="SUGAR ABC TRANSPORTER INTEGRAL MEMBRANE PROTEIN-RELATED"/>
    <property type="match status" value="1"/>
</dbReference>
<dbReference type="EMBL" id="JADKNH010000001">
    <property type="protein sequence ID" value="MBF4691575.1"/>
    <property type="molecule type" value="Genomic_DNA"/>
</dbReference>
<keyword evidence="3 6" id="KW-0812">Transmembrane</keyword>